<protein>
    <submittedName>
        <fullName evidence="3">Uncharacterized protein</fullName>
    </submittedName>
</protein>
<evidence type="ECO:0000256" key="1">
    <source>
        <dbReference type="SAM" id="MobiDB-lite"/>
    </source>
</evidence>
<proteinExistence type="predicted"/>
<evidence type="ECO:0000313" key="3">
    <source>
        <dbReference type="EMBL" id="KZS09526.1"/>
    </source>
</evidence>
<keyword evidence="2" id="KW-1133">Transmembrane helix</keyword>
<dbReference type="EMBL" id="LRGB01002065">
    <property type="protein sequence ID" value="KZS09526.1"/>
    <property type="molecule type" value="Genomic_DNA"/>
</dbReference>
<evidence type="ECO:0000256" key="2">
    <source>
        <dbReference type="SAM" id="Phobius"/>
    </source>
</evidence>
<keyword evidence="4" id="KW-1185">Reference proteome</keyword>
<dbReference type="Proteomes" id="UP000076858">
    <property type="component" value="Unassembled WGS sequence"/>
</dbReference>
<keyword evidence="2" id="KW-0472">Membrane</keyword>
<comment type="caution">
    <text evidence="3">The sequence shown here is derived from an EMBL/GenBank/DDBJ whole genome shotgun (WGS) entry which is preliminary data.</text>
</comment>
<accession>A0A164SDS3</accession>
<feature type="region of interest" description="Disordered" evidence="1">
    <location>
        <begin position="165"/>
        <end position="246"/>
    </location>
</feature>
<feature type="transmembrane region" description="Helical" evidence="2">
    <location>
        <begin position="386"/>
        <end position="408"/>
    </location>
</feature>
<name>A0A164SDS3_9CRUS</name>
<evidence type="ECO:0000313" key="4">
    <source>
        <dbReference type="Proteomes" id="UP000076858"/>
    </source>
</evidence>
<organism evidence="3 4">
    <name type="scientific">Daphnia magna</name>
    <dbReference type="NCBI Taxonomy" id="35525"/>
    <lineage>
        <taxon>Eukaryota</taxon>
        <taxon>Metazoa</taxon>
        <taxon>Ecdysozoa</taxon>
        <taxon>Arthropoda</taxon>
        <taxon>Crustacea</taxon>
        <taxon>Branchiopoda</taxon>
        <taxon>Diplostraca</taxon>
        <taxon>Cladocera</taxon>
        <taxon>Anomopoda</taxon>
        <taxon>Daphniidae</taxon>
        <taxon>Daphnia</taxon>
    </lineage>
</organism>
<gene>
    <name evidence="3" type="ORF">APZ42_026231</name>
</gene>
<sequence length="497" mass="55712">MAYQTTKSGTCYPSEEQESQNFVCYPNWKGIYSDIGTPASALQAPLNYHVVLTTEPDADGGVQTFVYKVPETWMDVNLAYFLYPSPGFNVNGVKPWNWGDISFKKRRFPETSYVEYDVVDLLTETGPVPNFDAIRQMEGAQVQVEQDEISNTRRRISTRLEDEISNSRRLSNKRTSSEEKNYENHPGISQLVNLSGDEESEWEGQAESHPKAGSSKVAKRICGPAELGNKSVPDSPNSTPEEDYDHQLSPIKLSMKEASATEENGEAESRYQQKVLQALRSILDVLKSMRNEKASCETVMKDNMEHFKKVVKSQLSLPILVPEEVAVLNAALCDMELSISLCAVQIHNLRTLGSKNQIAKAVLLAIFSRSLCCKIQWKKRGKDLRFAFGHLINLNAVFGVVINSVLAIHKRPSLPMSTMTEVIQKARRFIGYEYSQSITKSACAAATENQVDDDDAAITKADKETIMAIDQRMVQLNKALIEYDAQHEQPPKKRNSV</sequence>
<reference evidence="3 4" key="1">
    <citation type="submission" date="2016-03" db="EMBL/GenBank/DDBJ databases">
        <title>EvidentialGene: Evidence-directed Construction of Genes on Genomes.</title>
        <authorList>
            <person name="Gilbert D.G."/>
            <person name="Choi J.-H."/>
            <person name="Mockaitis K."/>
            <person name="Colbourne J."/>
            <person name="Pfrender M."/>
        </authorList>
    </citation>
    <scope>NUCLEOTIDE SEQUENCE [LARGE SCALE GENOMIC DNA]</scope>
    <source>
        <strain evidence="3 4">Xinb3</strain>
        <tissue evidence="3">Complete organism</tissue>
    </source>
</reference>
<dbReference type="OrthoDB" id="6376597at2759"/>
<dbReference type="AlphaFoldDB" id="A0A164SDS3"/>
<keyword evidence="2" id="KW-0812">Transmembrane</keyword>